<comment type="caution">
    <text evidence="1">The sequence shown here is derived from an EMBL/GenBank/DDBJ whole genome shotgun (WGS) entry which is preliminary data.</text>
</comment>
<reference evidence="1" key="1">
    <citation type="journal article" date="2014" name="Front. Microbiol.">
        <title>High frequency of phylogenetically diverse reductive dehalogenase-homologous genes in deep subseafloor sedimentary metagenomes.</title>
        <authorList>
            <person name="Kawai M."/>
            <person name="Futagami T."/>
            <person name="Toyoda A."/>
            <person name="Takaki Y."/>
            <person name="Nishi S."/>
            <person name="Hori S."/>
            <person name="Arai W."/>
            <person name="Tsubouchi T."/>
            <person name="Morono Y."/>
            <person name="Uchiyama I."/>
            <person name="Ito T."/>
            <person name="Fujiyama A."/>
            <person name="Inagaki F."/>
            <person name="Takami H."/>
        </authorList>
    </citation>
    <scope>NUCLEOTIDE SEQUENCE</scope>
    <source>
        <strain evidence="1">Expedition CK06-06</strain>
    </source>
</reference>
<name>X1C3M8_9ZZZZ</name>
<organism evidence="1">
    <name type="scientific">marine sediment metagenome</name>
    <dbReference type="NCBI Taxonomy" id="412755"/>
    <lineage>
        <taxon>unclassified sequences</taxon>
        <taxon>metagenomes</taxon>
        <taxon>ecological metagenomes</taxon>
    </lineage>
</organism>
<sequence>MAQDKLNTVFCRQLLSLVHADVRKIAGIQRPMKAAWVYATFGIWEFHGPNNYYWHGRAYNAYEARAKGWQGYLDKHYPDSEAALAEARK</sequence>
<accession>X1C3M8</accession>
<protein>
    <submittedName>
        <fullName evidence="1">Uncharacterized protein</fullName>
    </submittedName>
</protein>
<dbReference type="EMBL" id="BART01025894">
    <property type="protein sequence ID" value="GAG91018.1"/>
    <property type="molecule type" value="Genomic_DNA"/>
</dbReference>
<dbReference type="AlphaFoldDB" id="X1C3M8"/>
<evidence type="ECO:0000313" key="1">
    <source>
        <dbReference type="EMBL" id="GAG91018.1"/>
    </source>
</evidence>
<gene>
    <name evidence="1" type="ORF">S01H4_46354</name>
</gene>
<proteinExistence type="predicted"/>